<dbReference type="Gene3D" id="3.40.50.12780">
    <property type="entry name" value="N-terminal domain of ligase-like"/>
    <property type="match status" value="1"/>
</dbReference>
<dbReference type="EC" id="6.2.1.1" evidence="6"/>
<feature type="binding site" evidence="6">
    <location>
        <position position="543"/>
    </location>
    <ligand>
        <name>Mg(2+)</name>
        <dbReference type="ChEBI" id="CHEBI:18420"/>
    </ligand>
</feature>
<comment type="PTM">
    <text evidence="6">Acetylated. Deacetylation by the SIR2-homolog deacetylase activates the enzyme.</text>
</comment>
<evidence type="ECO:0000313" key="11">
    <source>
        <dbReference type="Proteomes" id="UP000530928"/>
    </source>
</evidence>
<dbReference type="GO" id="GO:0003987">
    <property type="term" value="F:acetate-CoA ligase activity"/>
    <property type="evidence" value="ECO:0007669"/>
    <property type="project" value="UniProtKB-UniRule"/>
</dbReference>
<comment type="catalytic activity">
    <reaction evidence="6">
        <text>acetate + ATP + CoA = acetyl-CoA + AMP + diphosphate</text>
        <dbReference type="Rhea" id="RHEA:23176"/>
        <dbReference type="ChEBI" id="CHEBI:30089"/>
        <dbReference type="ChEBI" id="CHEBI:30616"/>
        <dbReference type="ChEBI" id="CHEBI:33019"/>
        <dbReference type="ChEBI" id="CHEBI:57287"/>
        <dbReference type="ChEBI" id="CHEBI:57288"/>
        <dbReference type="ChEBI" id="CHEBI:456215"/>
        <dbReference type="EC" id="6.2.1.1"/>
    </reaction>
</comment>
<name>A0A7W0CHX8_9ACTN</name>
<dbReference type="InterPro" id="IPR042099">
    <property type="entry name" value="ANL_N_sf"/>
</dbReference>
<dbReference type="EMBL" id="JACDUR010000003">
    <property type="protein sequence ID" value="MBA2891374.1"/>
    <property type="molecule type" value="Genomic_DNA"/>
</dbReference>
<evidence type="ECO:0000256" key="5">
    <source>
        <dbReference type="ARBA" id="ARBA00022990"/>
    </source>
</evidence>
<keyword evidence="5 6" id="KW-0007">Acetylation</keyword>
<organism evidence="10 11">
    <name type="scientific">Nonomuraea soli</name>
    <dbReference type="NCBI Taxonomy" id="1032476"/>
    <lineage>
        <taxon>Bacteria</taxon>
        <taxon>Bacillati</taxon>
        <taxon>Actinomycetota</taxon>
        <taxon>Actinomycetes</taxon>
        <taxon>Streptosporangiales</taxon>
        <taxon>Streptosporangiaceae</taxon>
        <taxon>Nonomuraea</taxon>
    </lineage>
</organism>
<keyword evidence="3 6" id="KW-0547">Nucleotide-binding</keyword>
<dbReference type="HAMAP" id="MF_01123">
    <property type="entry name" value="Ac_CoA_synth"/>
    <property type="match status" value="1"/>
</dbReference>
<dbReference type="CDD" id="cd05966">
    <property type="entry name" value="ACS"/>
    <property type="match status" value="1"/>
</dbReference>
<accession>A0A7W0CHX8</accession>
<dbReference type="Pfam" id="PF00501">
    <property type="entry name" value="AMP-binding"/>
    <property type="match status" value="1"/>
</dbReference>
<dbReference type="GO" id="GO:0019427">
    <property type="term" value="P:acetyl-CoA biosynthetic process from acetate"/>
    <property type="evidence" value="ECO:0007669"/>
    <property type="project" value="UniProtKB-UniRule"/>
</dbReference>
<dbReference type="PANTHER" id="PTHR24095:SF14">
    <property type="entry name" value="ACETYL-COENZYME A SYNTHETASE 1"/>
    <property type="match status" value="1"/>
</dbReference>
<feature type="binding site" evidence="6">
    <location>
        <begin position="199"/>
        <end position="202"/>
    </location>
    <ligand>
        <name>CoA</name>
        <dbReference type="ChEBI" id="CHEBI:57287"/>
    </ligand>
</feature>
<dbReference type="NCBIfam" id="TIGR02188">
    <property type="entry name" value="Ac_CoA_lig_AcsA"/>
    <property type="match status" value="1"/>
</dbReference>
<dbReference type="GO" id="GO:0005829">
    <property type="term" value="C:cytosol"/>
    <property type="evidence" value="ECO:0007669"/>
    <property type="project" value="TreeGrafter"/>
</dbReference>
<evidence type="ECO:0000259" key="8">
    <source>
        <dbReference type="Pfam" id="PF13193"/>
    </source>
</evidence>
<gene>
    <name evidence="6" type="primary">acsA</name>
    <name evidence="10" type="ORF">HNR30_002715</name>
</gene>
<evidence type="ECO:0000259" key="7">
    <source>
        <dbReference type="Pfam" id="PF00501"/>
    </source>
</evidence>
<evidence type="ECO:0000256" key="2">
    <source>
        <dbReference type="ARBA" id="ARBA00022598"/>
    </source>
</evidence>
<dbReference type="RefSeq" id="WP_344981754.1">
    <property type="nucleotide sequence ID" value="NZ_BAABAM010000002.1"/>
</dbReference>
<comment type="caution">
    <text evidence="10">The sequence shown here is derived from an EMBL/GenBank/DDBJ whole genome shotgun (WGS) entry which is preliminary data.</text>
</comment>
<feature type="binding site" evidence="6">
    <location>
        <position position="529"/>
    </location>
    <ligand>
        <name>CoA</name>
        <dbReference type="ChEBI" id="CHEBI:57287"/>
    </ligand>
</feature>
<dbReference type="PROSITE" id="PS00455">
    <property type="entry name" value="AMP_BINDING"/>
    <property type="match status" value="1"/>
</dbReference>
<keyword evidence="6" id="KW-0460">Magnesium</keyword>
<evidence type="ECO:0000256" key="1">
    <source>
        <dbReference type="ARBA" id="ARBA00006432"/>
    </source>
</evidence>
<dbReference type="InterPro" id="IPR000873">
    <property type="entry name" value="AMP-dep_synth/lig_dom"/>
</dbReference>
<comment type="cofactor">
    <cofactor evidence="6">
        <name>Mg(2+)</name>
        <dbReference type="ChEBI" id="CHEBI:18420"/>
    </cofactor>
</comment>
<reference evidence="10 11" key="1">
    <citation type="submission" date="2020-07" db="EMBL/GenBank/DDBJ databases">
        <title>Genomic Encyclopedia of Type Strains, Phase IV (KMG-IV): sequencing the most valuable type-strain genomes for metagenomic binning, comparative biology and taxonomic classification.</title>
        <authorList>
            <person name="Goeker M."/>
        </authorList>
    </citation>
    <scope>NUCLEOTIDE SEQUENCE [LARGE SCALE GENOMIC DNA]</scope>
    <source>
        <strain evidence="10 11">DSM 45533</strain>
    </source>
</reference>
<dbReference type="GO" id="GO:0005524">
    <property type="term" value="F:ATP binding"/>
    <property type="evidence" value="ECO:0007669"/>
    <property type="project" value="UniProtKB-KW"/>
</dbReference>
<feature type="domain" description="AMP-binding enzyme C-terminal" evidence="8">
    <location>
        <begin position="537"/>
        <end position="615"/>
    </location>
</feature>
<feature type="binding site" evidence="6">
    <location>
        <position position="506"/>
    </location>
    <ligand>
        <name>ATP</name>
        <dbReference type="ChEBI" id="CHEBI:30616"/>
    </ligand>
</feature>
<dbReference type="Pfam" id="PF16177">
    <property type="entry name" value="ACAS_N"/>
    <property type="match status" value="1"/>
</dbReference>
<sequence>MADNAPESQETLSNLLQETRRFAPPAELAAAANITADAYEQAAADRLGFWEQAADRLTWSRKWDTTLEWNPPFAKWFVGGQLNVAYNCVDRHVEAGNGDKVAYYWEGEPEGDSRTITYADLQREVNRAANALQELGVRKGDRVAIYMPMIPELPISLLACARIGAIHSVVFGGFSASALQSRIEDADAKLVITADGGYRRGNPSALKPTVDEAVANTPNVEKVLVVRRTNQEIAVNDRDVFWEDVVAKQSDQHEAQPHDAEDPLYILYTSGTTGKPKGILHTTGGYLTQTAWTHHAVFDLKPETDIYWCTADIGWVTGHSYIVYGPLANGATSVIYEGTPDTPHRGRFWEIVQKYKVTILYTAPTAIRTFMKWGDDIPAKFDMSSLRVLGSVGEPINPEAYVWYREHIGASKTPVVDTWWQTETGAIMISPLPGISHAKPGAAMKPLPGIVADVVDDQGNSVPNGGGGFLVVKEPWPSMLRTIWGDDQRYIDTYWSRFENMYFPGDGAKKDEDGDLWLLGRVDDVMLVSGHNISTTEVESALVSHPKVAEAAVVGATDPVTGQAIVSFVILRGNAEESDDIGAELRNHVAKTLGPIAKPRQILVVPELPKTRSGKIMRRLLRDVAENRSIGDVTTLADSTVMNLISEKLPSAKSED</sequence>
<keyword evidence="6" id="KW-0479">Metal-binding</keyword>
<comment type="function">
    <text evidence="6">Catalyzes the conversion of acetate into acetyl-CoA (AcCoA), an essential intermediate at the junction of anabolic and catabolic pathways. AcsA undergoes a two-step reaction. In the first half reaction, AcsA combines acetate with ATP to form acetyl-adenylate (AcAMP) intermediate. In the second half reaction, it can then transfer the acetyl group from AcAMP to the sulfhydryl group of CoA, forming the product AcCoA.</text>
</comment>
<keyword evidence="2 6" id="KW-0436">Ligase</keyword>
<feature type="domain" description="AMP-dependent synthetase/ligase" evidence="7">
    <location>
        <begin position="95"/>
        <end position="476"/>
    </location>
</feature>
<dbReference type="InterPro" id="IPR032387">
    <property type="entry name" value="ACAS_N"/>
</dbReference>
<keyword evidence="4 6" id="KW-0067">ATP-binding</keyword>
<dbReference type="Proteomes" id="UP000530928">
    <property type="component" value="Unassembled WGS sequence"/>
</dbReference>
<evidence type="ECO:0000259" key="9">
    <source>
        <dbReference type="Pfam" id="PF16177"/>
    </source>
</evidence>
<evidence type="ECO:0000256" key="4">
    <source>
        <dbReference type="ARBA" id="ARBA00022840"/>
    </source>
</evidence>
<feature type="binding site" evidence="6">
    <location>
        <position position="548"/>
    </location>
    <ligand>
        <name>Mg(2+)</name>
        <dbReference type="ChEBI" id="CHEBI:18420"/>
    </ligand>
</feature>
<dbReference type="SUPFAM" id="SSF56801">
    <property type="entry name" value="Acetyl-CoA synthetase-like"/>
    <property type="match status" value="1"/>
</dbReference>
<dbReference type="Gene3D" id="3.30.300.30">
    <property type="match status" value="1"/>
</dbReference>
<feature type="binding site" evidence="6">
    <location>
        <begin position="393"/>
        <end position="395"/>
    </location>
    <ligand>
        <name>ATP</name>
        <dbReference type="ChEBI" id="CHEBI:30616"/>
    </ligand>
</feature>
<dbReference type="NCBIfam" id="NF001208">
    <property type="entry name" value="PRK00174.1"/>
    <property type="match status" value="1"/>
</dbReference>
<dbReference type="InterPro" id="IPR011904">
    <property type="entry name" value="Ac_CoA_lig"/>
</dbReference>
<feature type="binding site" evidence="6">
    <location>
        <position position="317"/>
    </location>
    <ligand>
        <name>CoA</name>
        <dbReference type="ChEBI" id="CHEBI:57287"/>
    </ligand>
</feature>
<protein>
    <recommendedName>
        <fullName evidence="6">Acetyl-coenzyme A synthetase</fullName>
        <shortName evidence="6">AcCoA synthetase</shortName>
        <shortName evidence="6">Acs</shortName>
        <ecNumber evidence="6">6.2.1.1</ecNumber>
    </recommendedName>
    <alternativeName>
        <fullName evidence="6">Acetate--CoA ligase</fullName>
    </alternativeName>
    <alternativeName>
        <fullName evidence="6">Acyl-activating enzyme</fullName>
    </alternativeName>
</protein>
<dbReference type="FunFam" id="3.40.50.12780:FF:000001">
    <property type="entry name" value="Acetyl-coenzyme A synthetase"/>
    <property type="match status" value="1"/>
</dbReference>
<dbReference type="Pfam" id="PF13193">
    <property type="entry name" value="AMP-binding_C"/>
    <property type="match status" value="1"/>
</dbReference>
<feature type="modified residue" description="N6-acetyllysine" evidence="6">
    <location>
        <position position="615"/>
    </location>
</feature>
<comment type="caution">
    <text evidence="6">Lacks conserved residue(s) required for the propagation of feature annotation.</text>
</comment>
<keyword evidence="11" id="KW-1185">Reference proteome</keyword>
<feature type="domain" description="Acetyl-coenzyme A synthetase N-terminal" evidence="9">
    <location>
        <begin position="37"/>
        <end position="88"/>
    </location>
</feature>
<dbReference type="InterPro" id="IPR025110">
    <property type="entry name" value="AMP-bd_C"/>
</dbReference>
<feature type="binding site" evidence="6">
    <location>
        <begin position="417"/>
        <end position="422"/>
    </location>
    <ligand>
        <name>ATP</name>
        <dbReference type="ChEBI" id="CHEBI:30616"/>
    </ligand>
</feature>
<dbReference type="GO" id="GO:0046872">
    <property type="term" value="F:metal ion binding"/>
    <property type="evidence" value="ECO:0007669"/>
    <property type="project" value="UniProtKB-KW"/>
</dbReference>
<dbReference type="InterPro" id="IPR020845">
    <property type="entry name" value="AMP-binding_CS"/>
</dbReference>
<feature type="binding site" evidence="6">
    <location>
        <position position="545"/>
    </location>
    <ligand>
        <name>Mg(2+)</name>
        <dbReference type="ChEBI" id="CHEBI:18420"/>
    </ligand>
</feature>
<proteinExistence type="inferred from homology"/>
<feature type="binding site" evidence="6">
    <location>
        <position position="521"/>
    </location>
    <ligand>
        <name>ATP</name>
        <dbReference type="ChEBI" id="CHEBI:30616"/>
    </ligand>
</feature>
<dbReference type="PANTHER" id="PTHR24095">
    <property type="entry name" value="ACETYL-COENZYME A SYNTHETASE"/>
    <property type="match status" value="1"/>
</dbReference>
<dbReference type="InterPro" id="IPR045851">
    <property type="entry name" value="AMP-bd_C_sf"/>
</dbReference>
<comment type="similarity">
    <text evidence="1 6">Belongs to the ATP-dependent AMP-binding enzyme family.</text>
</comment>
<evidence type="ECO:0000313" key="10">
    <source>
        <dbReference type="EMBL" id="MBA2891374.1"/>
    </source>
</evidence>
<evidence type="ECO:0000256" key="6">
    <source>
        <dbReference type="HAMAP-Rule" id="MF_01123"/>
    </source>
</evidence>
<dbReference type="GO" id="GO:0016208">
    <property type="term" value="F:AMP binding"/>
    <property type="evidence" value="ECO:0007669"/>
    <property type="project" value="InterPro"/>
</dbReference>
<dbReference type="AlphaFoldDB" id="A0A7W0CHX8"/>
<evidence type="ECO:0000256" key="3">
    <source>
        <dbReference type="ARBA" id="ARBA00022741"/>
    </source>
</evidence>